<dbReference type="AlphaFoldDB" id="A0A7I4Z402"/>
<organism evidence="1 2">
    <name type="scientific">Haemonchus contortus</name>
    <name type="common">Barber pole worm</name>
    <dbReference type="NCBI Taxonomy" id="6289"/>
    <lineage>
        <taxon>Eukaryota</taxon>
        <taxon>Metazoa</taxon>
        <taxon>Ecdysozoa</taxon>
        <taxon>Nematoda</taxon>
        <taxon>Chromadorea</taxon>
        <taxon>Rhabditida</taxon>
        <taxon>Rhabditina</taxon>
        <taxon>Rhabditomorpha</taxon>
        <taxon>Strongyloidea</taxon>
        <taxon>Trichostrongylidae</taxon>
        <taxon>Haemonchus</taxon>
    </lineage>
</organism>
<protein>
    <submittedName>
        <fullName evidence="2">Transposase</fullName>
    </submittedName>
</protein>
<dbReference type="Proteomes" id="UP000025227">
    <property type="component" value="Unplaced"/>
</dbReference>
<name>A0A7I4Z402_HAECO</name>
<dbReference type="WBParaSite" id="HCON_00183680-00001">
    <property type="protein sequence ID" value="HCON_00183680-00001"/>
    <property type="gene ID" value="HCON_00183680"/>
</dbReference>
<proteinExistence type="predicted"/>
<evidence type="ECO:0000313" key="1">
    <source>
        <dbReference type="Proteomes" id="UP000025227"/>
    </source>
</evidence>
<keyword evidence="1" id="KW-1185">Reference proteome</keyword>
<accession>A0A7I4Z402</accession>
<sequence>MNTLLSTLLNVFGKDSESPYKRKCKRELGASSSVIGRRSGIPLIAQIRCDGHVMRYSVDRWTRSVTDWILRDVKQTPGRPPTRWSEFFLKALDERNALCP</sequence>
<reference evidence="2" key="1">
    <citation type="submission" date="2020-12" db="UniProtKB">
        <authorList>
            <consortium name="WormBaseParasite"/>
        </authorList>
    </citation>
    <scope>IDENTIFICATION</scope>
    <source>
        <strain evidence="2">MHco3</strain>
    </source>
</reference>
<evidence type="ECO:0000313" key="2">
    <source>
        <dbReference type="WBParaSite" id="HCON_00183680-00001"/>
    </source>
</evidence>